<sequence length="592" mass="65334">MIFFEVMALYERPIIILSTSPDDIPEENEPLHTLTHVCQYWREVALGNPALWRRIHGRCSEQIEVYLARAGSRTVSLSLDVVHWGAQEEEPIPPPMASVIERHAARLHRLDLVVIPASQNIRLLREPLQAPHLEILTITSPCMYGSYGSYVRGWKLLFDSETSQLKALAIAPIASWIPCRTSFPRLTHLFLSFGEPETGRCHPSLIPQLLSNTPVLQFLHISFFIYDAPYSDGGQPPSDLVPLLHLRSLVFTSCSRKLIHAVISHLVLPGDVFIRLQGVLSGDNFDAHYSAPLPDVVLSPVTSLDICMGQDEILVVADGPTSGLWFEGCHGLGYTGPSGWEGWLLNLHRCLPLSHISYLHIYLNGRPAFFPTLLDQLPQLARLAVLLGKPALSSVDIDDLDVVWTATVTGDQGPDSADAFAPLAVLCRALSPSLTTGGAAQVRCPDLRVLTIECMDRVTLDTVAAYPGLPEMLSARASTGRPIRHVVVHVAAHPPSPDPHPHWQPEGEADGLQPVTVTALDMSRHCTSSVCIQDDARYEVVRRADDDADGAGAGAQGLCAFRMRDVWKVAGEDMYWELDSSHKPQYRLLWRP</sequence>
<evidence type="ECO:0000313" key="1">
    <source>
        <dbReference type="EMBL" id="VWP01101.1"/>
    </source>
</evidence>
<protein>
    <submittedName>
        <fullName evidence="1">Uncharacterized protein</fullName>
    </submittedName>
</protein>
<dbReference type="AlphaFoldDB" id="A0A5K1K5F1"/>
<dbReference type="EMBL" id="LR729104">
    <property type="protein sequence ID" value="VWP01101.1"/>
    <property type="molecule type" value="Genomic_DNA"/>
</dbReference>
<reference evidence="1" key="1">
    <citation type="submission" date="2019-10" db="EMBL/GenBank/DDBJ databases">
        <authorList>
            <person name="Nor Muhammad N."/>
        </authorList>
    </citation>
    <scope>NUCLEOTIDE SEQUENCE</scope>
</reference>
<proteinExistence type="predicted"/>
<name>A0A5K1K5F1_9APHY</name>
<accession>A0A5K1K5F1</accession>
<gene>
    <name evidence="1" type="primary">I1RK33</name>
</gene>
<organism evidence="1">
    <name type="scientific">Ganoderma boninense</name>
    <dbReference type="NCBI Taxonomy" id="34458"/>
    <lineage>
        <taxon>Eukaryota</taxon>
        <taxon>Fungi</taxon>
        <taxon>Dikarya</taxon>
        <taxon>Basidiomycota</taxon>
        <taxon>Agaricomycotina</taxon>
        <taxon>Agaricomycetes</taxon>
        <taxon>Polyporales</taxon>
        <taxon>Polyporaceae</taxon>
        <taxon>Ganoderma</taxon>
    </lineage>
</organism>